<dbReference type="PANTHER" id="PTHR34070:SF1">
    <property type="entry name" value="DNA ALKYLATION REPAIR PROTEIN"/>
    <property type="match status" value="1"/>
</dbReference>
<protein>
    <recommendedName>
        <fullName evidence="3">DNA alkylation repair protein</fullName>
    </recommendedName>
</protein>
<name>A0ABP8EH17_9MICO</name>
<dbReference type="PANTHER" id="PTHR34070">
    <property type="entry name" value="ARMADILLO-TYPE FOLD"/>
    <property type="match status" value="1"/>
</dbReference>
<dbReference type="CDD" id="cd06561">
    <property type="entry name" value="AlkD_like"/>
    <property type="match status" value="1"/>
</dbReference>
<organism evidence="1 2">
    <name type="scientific">Brevibacterium daeguense</name>
    <dbReference type="NCBI Taxonomy" id="909936"/>
    <lineage>
        <taxon>Bacteria</taxon>
        <taxon>Bacillati</taxon>
        <taxon>Actinomycetota</taxon>
        <taxon>Actinomycetes</taxon>
        <taxon>Micrococcales</taxon>
        <taxon>Brevibacteriaceae</taxon>
        <taxon>Brevibacterium</taxon>
    </lineage>
</organism>
<evidence type="ECO:0000313" key="1">
    <source>
        <dbReference type="EMBL" id="GAA4283252.1"/>
    </source>
</evidence>
<comment type="caution">
    <text evidence="1">The sequence shown here is derived from an EMBL/GenBank/DDBJ whole genome shotgun (WGS) entry which is preliminary data.</text>
</comment>
<dbReference type="Pfam" id="PF08713">
    <property type="entry name" value="DNA_alkylation"/>
    <property type="match status" value="1"/>
</dbReference>
<sequence length="232" mass="25986">MTAQPASAVIEALREFQSDAELARVRKRLSPDEPAIGTRMDDLVTVAREHAGLELAEVRKLLDHPSYEARMAAMCILDFRARSDPDDDERRALCRVYLERHDRITTWDMVDRAAPQVVGGWFVGRDKKNLIDLAGSACPLRRRTAITAPLHFLQAGDDDDVAAGTAIARRLVSAPEPVVHKAVGIFLRRLGSRDRDQLLGFLREHASAMPRTALRLAISALDDDIRRQILRH</sequence>
<dbReference type="EMBL" id="BAABAZ010000004">
    <property type="protein sequence ID" value="GAA4283252.1"/>
    <property type="molecule type" value="Genomic_DNA"/>
</dbReference>
<dbReference type="Proteomes" id="UP001501586">
    <property type="component" value="Unassembled WGS sequence"/>
</dbReference>
<accession>A0ABP8EH17</accession>
<dbReference type="InterPro" id="IPR016024">
    <property type="entry name" value="ARM-type_fold"/>
</dbReference>
<gene>
    <name evidence="1" type="ORF">GCM10022261_07830</name>
</gene>
<evidence type="ECO:0000313" key="2">
    <source>
        <dbReference type="Proteomes" id="UP001501586"/>
    </source>
</evidence>
<proteinExistence type="predicted"/>
<dbReference type="InterPro" id="IPR014825">
    <property type="entry name" value="DNA_alkylation"/>
</dbReference>
<reference evidence="2" key="1">
    <citation type="journal article" date="2019" name="Int. J. Syst. Evol. Microbiol.">
        <title>The Global Catalogue of Microorganisms (GCM) 10K type strain sequencing project: providing services to taxonomists for standard genome sequencing and annotation.</title>
        <authorList>
            <consortium name="The Broad Institute Genomics Platform"/>
            <consortium name="The Broad Institute Genome Sequencing Center for Infectious Disease"/>
            <person name="Wu L."/>
            <person name="Ma J."/>
        </authorList>
    </citation>
    <scope>NUCLEOTIDE SEQUENCE [LARGE SCALE GENOMIC DNA]</scope>
    <source>
        <strain evidence="2">JCM 17458</strain>
    </source>
</reference>
<keyword evidence="2" id="KW-1185">Reference proteome</keyword>
<dbReference type="RefSeq" id="WP_236865637.1">
    <property type="nucleotide sequence ID" value="NZ_BAABAZ010000004.1"/>
</dbReference>
<dbReference type="SUPFAM" id="SSF48371">
    <property type="entry name" value="ARM repeat"/>
    <property type="match status" value="1"/>
</dbReference>
<evidence type="ECO:0008006" key="3">
    <source>
        <dbReference type="Google" id="ProtNLM"/>
    </source>
</evidence>
<dbReference type="Gene3D" id="1.25.10.90">
    <property type="match status" value="1"/>
</dbReference>